<keyword evidence="20" id="KW-1185">Reference proteome</keyword>
<sequence length="779" mass="84952">MNDVERVGGKNASLGEMISNLAGAGVQVPGGYATTADAFNQFLEQSGVNDKIYTLLDDLNVDDIAALTKAGATIRQWIIDTPFQPELEAAIAESYEVLAGEAGEQASFAVRSSATAEDMPDASFAGQQETFLNVRGYDNIIVAIKHVFASLFNDRAISYRVHSGYDHRGVALSAGIQRMVRSDEASSGVMFSIDTESGFEDVVFITSSYGLGEMVVQGAVNPDEFYVHKPTLAKGNPAVVRRNIGSKQIQMIYSADEGHGKQVQIVDVEASKSRQFSINDEEVMELAKQAVIIEKHYGRAMDIEWAKDAIDGKLYIVQARPETVRSREDKQVMVRFHLDAKSTVVTEGRAIGGKIGAGPAKVISSIDQMDEVQEGDVLVTDMTDPDWEPIMKRASAIVTNRGGRTCHAAIIAREMGIPAVVGCGNATDLIVNDQELTVSCAEGDTGFIYEGILPFRETASEIANLPEIPVKVMMNVGNPDRAFDFAALPNAGVGLARLEFIINRMIGIHPKALLNFDKQSPELQAEINEMIAGYASPVEFYIAKLQEGISTLAAAFYPKKVIVRMSDFKSNEYANLVGGENYEPEEENPMLGFRGASRYISEDFRDCFALETEAIKRVRNDMGLTNVEIMIPFVRTLSEAASVIDLLAEHGLKRGENGLRVIMMCELPSNALLADKFLQYFDGFSIGSNDLTQLTLGLDRDSGIISHLFDERNEAVKILLSMAIKAAKKAGKYVGICGQGPSDHDDFAAWLVEQGIDSVSLNPDTVLSTWLYLADKHAK</sequence>
<keyword evidence="11 15" id="KW-0067">ATP-binding</keyword>
<dbReference type="SUPFAM" id="SSF52009">
    <property type="entry name" value="Phosphohistidine domain"/>
    <property type="match status" value="1"/>
</dbReference>
<evidence type="ECO:0000256" key="6">
    <source>
        <dbReference type="ARBA" id="ARBA00021623"/>
    </source>
</evidence>
<evidence type="ECO:0000256" key="14">
    <source>
        <dbReference type="ARBA" id="ARBA00047700"/>
    </source>
</evidence>
<dbReference type="PIRSF" id="PIRSF000854">
    <property type="entry name" value="PEP_synthase"/>
    <property type="match status" value="1"/>
</dbReference>
<dbReference type="Gene3D" id="3.50.30.10">
    <property type="entry name" value="Phosphohistidine domain"/>
    <property type="match status" value="1"/>
</dbReference>
<dbReference type="PANTHER" id="PTHR43030">
    <property type="entry name" value="PHOSPHOENOLPYRUVATE SYNTHASE"/>
    <property type="match status" value="1"/>
</dbReference>
<keyword evidence="10 15" id="KW-0418">Kinase</keyword>
<keyword evidence="8 15" id="KW-0479">Metal-binding</keyword>
<reference evidence="19 20" key="1">
    <citation type="submission" date="2016-11" db="EMBL/GenBank/DDBJ databases">
        <authorList>
            <person name="Klemetsen T."/>
        </authorList>
    </citation>
    <scope>NUCLEOTIDE SEQUENCE [LARGE SCALE GENOMIC DNA]</scope>
    <source>
        <strain evidence="19">MT 2528</strain>
    </source>
</reference>
<proteinExistence type="inferred from homology"/>
<evidence type="ECO:0000256" key="10">
    <source>
        <dbReference type="ARBA" id="ARBA00022777"/>
    </source>
</evidence>
<protein>
    <recommendedName>
        <fullName evidence="6 15">Phosphoenolpyruvate synthase</fullName>
        <shortName evidence="15">PEP synthase</shortName>
        <ecNumber evidence="5 15">2.7.9.2</ecNumber>
    </recommendedName>
    <alternativeName>
        <fullName evidence="13 15">Pyruvate, water dikinase</fullName>
    </alternativeName>
</protein>
<dbReference type="SUPFAM" id="SSF51621">
    <property type="entry name" value="Phosphoenolpyruvate/pyruvate domain"/>
    <property type="match status" value="1"/>
</dbReference>
<dbReference type="NCBIfam" id="TIGR01418">
    <property type="entry name" value="PEP_synth"/>
    <property type="match status" value="1"/>
</dbReference>
<keyword evidence="12 15" id="KW-0460">Magnesium</keyword>
<evidence type="ECO:0000256" key="13">
    <source>
        <dbReference type="ARBA" id="ARBA00033470"/>
    </source>
</evidence>
<comment type="caution">
    <text evidence="19">The sequence shown here is derived from an EMBL/GenBank/DDBJ whole genome shotgun (WGS) entry which is preliminary data.</text>
</comment>
<dbReference type="InterPro" id="IPR013815">
    <property type="entry name" value="ATP_grasp_subdomain_1"/>
</dbReference>
<evidence type="ECO:0000256" key="1">
    <source>
        <dbReference type="ARBA" id="ARBA00001946"/>
    </source>
</evidence>
<evidence type="ECO:0000256" key="5">
    <source>
        <dbReference type="ARBA" id="ARBA00011996"/>
    </source>
</evidence>
<evidence type="ECO:0000313" key="19">
    <source>
        <dbReference type="EMBL" id="SGY88385.1"/>
    </source>
</evidence>
<dbReference type="InterPro" id="IPR023151">
    <property type="entry name" value="PEP_util_CS"/>
</dbReference>
<evidence type="ECO:0000256" key="11">
    <source>
        <dbReference type="ARBA" id="ARBA00022840"/>
    </source>
</evidence>
<organism evidence="19 20">
    <name type="scientific">Moritella viscosa</name>
    <dbReference type="NCBI Taxonomy" id="80854"/>
    <lineage>
        <taxon>Bacteria</taxon>
        <taxon>Pseudomonadati</taxon>
        <taxon>Pseudomonadota</taxon>
        <taxon>Gammaproteobacteria</taxon>
        <taxon>Alteromonadales</taxon>
        <taxon>Moritellaceae</taxon>
        <taxon>Moritella</taxon>
    </lineage>
</organism>
<dbReference type="EC" id="2.7.9.2" evidence="5 15"/>
<dbReference type="Pfam" id="PF01326">
    <property type="entry name" value="PPDK_N"/>
    <property type="match status" value="1"/>
</dbReference>
<dbReference type="Gene3D" id="3.20.20.60">
    <property type="entry name" value="Phosphoenolpyruvate-binding domains"/>
    <property type="match status" value="1"/>
</dbReference>
<dbReference type="InterPro" id="IPR015813">
    <property type="entry name" value="Pyrv/PenolPyrv_kinase-like_dom"/>
</dbReference>
<dbReference type="InterPro" id="IPR002192">
    <property type="entry name" value="PPDK_AMP/ATP-bd"/>
</dbReference>
<keyword evidence="9 15" id="KW-0547">Nucleotide-binding</keyword>
<dbReference type="InterPro" id="IPR000121">
    <property type="entry name" value="PEP_util_C"/>
</dbReference>
<evidence type="ECO:0000256" key="2">
    <source>
        <dbReference type="ARBA" id="ARBA00002988"/>
    </source>
</evidence>
<comment type="cofactor">
    <cofactor evidence="1 15">
        <name>Mg(2+)</name>
        <dbReference type="ChEBI" id="CHEBI:18420"/>
    </cofactor>
</comment>
<evidence type="ECO:0000256" key="3">
    <source>
        <dbReference type="ARBA" id="ARBA00004742"/>
    </source>
</evidence>
<comment type="catalytic activity">
    <reaction evidence="14 15">
        <text>pyruvate + ATP + H2O = phosphoenolpyruvate + AMP + phosphate + 2 H(+)</text>
        <dbReference type="Rhea" id="RHEA:11364"/>
        <dbReference type="ChEBI" id="CHEBI:15361"/>
        <dbReference type="ChEBI" id="CHEBI:15377"/>
        <dbReference type="ChEBI" id="CHEBI:15378"/>
        <dbReference type="ChEBI" id="CHEBI:30616"/>
        <dbReference type="ChEBI" id="CHEBI:43474"/>
        <dbReference type="ChEBI" id="CHEBI:58702"/>
        <dbReference type="ChEBI" id="CHEBI:456215"/>
        <dbReference type="EC" id="2.7.9.2"/>
    </reaction>
</comment>
<dbReference type="Pfam" id="PF02896">
    <property type="entry name" value="PEP-utilizers_C"/>
    <property type="match status" value="1"/>
</dbReference>
<evidence type="ECO:0000259" key="16">
    <source>
        <dbReference type="Pfam" id="PF00391"/>
    </source>
</evidence>
<dbReference type="InterPro" id="IPR018274">
    <property type="entry name" value="PEP_util_AS"/>
</dbReference>
<keyword evidence="7 15" id="KW-0808">Transferase</keyword>
<dbReference type="InterPro" id="IPR040442">
    <property type="entry name" value="Pyrv_kinase-like_dom_sf"/>
</dbReference>
<dbReference type="EMBL" id="FPLJ01000039">
    <property type="protein sequence ID" value="SGY88385.1"/>
    <property type="molecule type" value="Genomic_DNA"/>
</dbReference>
<dbReference type="InterPro" id="IPR006319">
    <property type="entry name" value="PEP_synth"/>
</dbReference>
<comment type="pathway">
    <text evidence="3 15">Carbohydrate biosynthesis; gluconeogenesis.</text>
</comment>
<feature type="domain" description="Pyruvate phosphate dikinase AMP/ATP-binding" evidence="17">
    <location>
        <begin position="5"/>
        <end position="331"/>
    </location>
</feature>
<dbReference type="PROSITE" id="PS00370">
    <property type="entry name" value="PEP_ENZYMES_PHOS_SITE"/>
    <property type="match status" value="1"/>
</dbReference>
<dbReference type="NCBIfam" id="NF005057">
    <property type="entry name" value="PRK06464.1"/>
    <property type="match status" value="1"/>
</dbReference>
<gene>
    <name evidence="19" type="ORF">MT2528_1502</name>
</gene>
<name>A0ABY1HEF1_9GAMM</name>
<dbReference type="Gene3D" id="3.30.470.20">
    <property type="entry name" value="ATP-grasp fold, B domain"/>
    <property type="match status" value="1"/>
</dbReference>
<dbReference type="SUPFAM" id="SSF56059">
    <property type="entry name" value="Glutathione synthetase ATP-binding domain-like"/>
    <property type="match status" value="1"/>
</dbReference>
<comment type="function">
    <text evidence="2 15">Catalyzes the phosphorylation of pyruvate to phosphoenolpyruvate.</text>
</comment>
<dbReference type="Proteomes" id="UP000182660">
    <property type="component" value="Unassembled WGS sequence"/>
</dbReference>
<feature type="domain" description="PEP-utilising enzyme C-terminal" evidence="18">
    <location>
        <begin position="468"/>
        <end position="770"/>
    </location>
</feature>
<feature type="domain" description="PEP-utilising enzyme mobile" evidence="16">
    <location>
        <begin position="373"/>
        <end position="443"/>
    </location>
</feature>
<accession>A0ABY1HEF1</accession>
<dbReference type="InterPro" id="IPR008279">
    <property type="entry name" value="PEP-util_enz_mobile_dom"/>
</dbReference>
<evidence type="ECO:0000256" key="15">
    <source>
        <dbReference type="PIRNR" id="PIRNR000854"/>
    </source>
</evidence>
<evidence type="ECO:0000259" key="17">
    <source>
        <dbReference type="Pfam" id="PF01326"/>
    </source>
</evidence>
<dbReference type="Gene3D" id="3.30.1490.20">
    <property type="entry name" value="ATP-grasp fold, A domain"/>
    <property type="match status" value="1"/>
</dbReference>
<evidence type="ECO:0000256" key="9">
    <source>
        <dbReference type="ARBA" id="ARBA00022741"/>
    </source>
</evidence>
<evidence type="ECO:0000313" key="20">
    <source>
        <dbReference type="Proteomes" id="UP000182660"/>
    </source>
</evidence>
<comment type="similarity">
    <text evidence="4 15">Belongs to the PEP-utilizing enzyme family.</text>
</comment>
<evidence type="ECO:0000256" key="4">
    <source>
        <dbReference type="ARBA" id="ARBA00007837"/>
    </source>
</evidence>
<dbReference type="Pfam" id="PF00391">
    <property type="entry name" value="PEP-utilizers"/>
    <property type="match status" value="1"/>
</dbReference>
<dbReference type="PANTHER" id="PTHR43030:SF1">
    <property type="entry name" value="PHOSPHOENOLPYRUVATE SYNTHASE"/>
    <property type="match status" value="1"/>
</dbReference>
<evidence type="ECO:0000256" key="12">
    <source>
        <dbReference type="ARBA" id="ARBA00022842"/>
    </source>
</evidence>
<dbReference type="InterPro" id="IPR036637">
    <property type="entry name" value="Phosphohistidine_dom_sf"/>
</dbReference>
<dbReference type="PROSITE" id="PS00742">
    <property type="entry name" value="PEP_ENZYMES_2"/>
    <property type="match status" value="1"/>
</dbReference>
<evidence type="ECO:0000256" key="7">
    <source>
        <dbReference type="ARBA" id="ARBA00022679"/>
    </source>
</evidence>
<evidence type="ECO:0000259" key="18">
    <source>
        <dbReference type="Pfam" id="PF02896"/>
    </source>
</evidence>
<evidence type="ECO:0000256" key="8">
    <source>
        <dbReference type="ARBA" id="ARBA00022723"/>
    </source>
</evidence>